<keyword evidence="3" id="KW-0614">Plasmid</keyword>
<dbReference type="InterPro" id="IPR002500">
    <property type="entry name" value="PAPS_reduct_dom"/>
</dbReference>
<accession>A1U859</accession>
<dbReference type="KEGG" id="maq:Maqu_4327"/>
<dbReference type="GO" id="GO:0003824">
    <property type="term" value="F:catalytic activity"/>
    <property type="evidence" value="ECO:0007669"/>
    <property type="project" value="InterPro"/>
</dbReference>
<protein>
    <submittedName>
        <fullName evidence="3">Phosphoadenosine phosphosulfate reductase</fullName>
    </submittedName>
</protein>
<dbReference type="SUPFAM" id="SSF52402">
    <property type="entry name" value="Adenine nucleotide alpha hydrolases-like"/>
    <property type="match status" value="1"/>
</dbReference>
<evidence type="ECO:0000259" key="2">
    <source>
        <dbReference type="Pfam" id="PF01507"/>
    </source>
</evidence>
<evidence type="ECO:0000313" key="4">
    <source>
        <dbReference type="Proteomes" id="UP000000998"/>
    </source>
</evidence>
<evidence type="ECO:0000256" key="1">
    <source>
        <dbReference type="SAM" id="MobiDB-lite"/>
    </source>
</evidence>
<evidence type="ECO:0000313" key="3">
    <source>
        <dbReference type="EMBL" id="ABM21178.1"/>
    </source>
</evidence>
<dbReference type="Proteomes" id="UP000000998">
    <property type="component" value="Plasmid pMAQU01"/>
</dbReference>
<feature type="region of interest" description="Disordered" evidence="1">
    <location>
        <begin position="590"/>
        <end position="612"/>
    </location>
</feature>
<feature type="compositionally biased region" description="Polar residues" evidence="1">
    <location>
        <begin position="596"/>
        <end position="606"/>
    </location>
</feature>
<feature type="domain" description="Phosphoadenosine phosphosulphate reductase" evidence="2">
    <location>
        <begin position="44"/>
        <end position="224"/>
    </location>
</feature>
<dbReference type="AlphaFoldDB" id="A1U859"/>
<name>A1U859_MARN8</name>
<reference evidence="4" key="1">
    <citation type="journal article" date="2011" name="Appl. Environ. Microbiol.">
        <title>Genomic potential of Marinobacter aquaeolei, a biogeochemical 'opportunitroph'.</title>
        <authorList>
            <person name="Singer E."/>
            <person name="Webb E.A."/>
            <person name="Nelson W.C."/>
            <person name="Heidelberg J.F."/>
            <person name="Ivanova N."/>
            <person name="Pati A."/>
            <person name="Edwards K.J."/>
        </authorList>
    </citation>
    <scope>NUCLEOTIDE SEQUENCE [LARGE SCALE GENOMIC DNA]</scope>
    <source>
        <strain evidence="4">ATCC 700491 / DSM 11845 / VT8</strain>
    </source>
</reference>
<dbReference type="HOGENOM" id="CLU_446046_0_0_6"/>
<dbReference type="InterPro" id="IPR050128">
    <property type="entry name" value="Sulfate_adenylyltrnsfr_sub2"/>
</dbReference>
<dbReference type="Pfam" id="PF01507">
    <property type="entry name" value="PAPS_reduct"/>
    <property type="match status" value="1"/>
</dbReference>
<dbReference type="EMBL" id="CP000515">
    <property type="protein sequence ID" value="ABM21178.1"/>
    <property type="molecule type" value="Genomic_DNA"/>
</dbReference>
<organism evidence="3 4">
    <name type="scientific">Marinobacter nauticus (strain ATCC 700491 / DSM 11845 / VT8)</name>
    <name type="common">Marinobacter aquaeolei</name>
    <dbReference type="NCBI Taxonomy" id="351348"/>
    <lineage>
        <taxon>Bacteria</taxon>
        <taxon>Pseudomonadati</taxon>
        <taxon>Pseudomonadota</taxon>
        <taxon>Gammaproteobacteria</taxon>
        <taxon>Pseudomonadales</taxon>
        <taxon>Marinobacteraceae</taxon>
        <taxon>Marinobacter</taxon>
    </lineage>
</organism>
<dbReference type="InterPro" id="IPR014729">
    <property type="entry name" value="Rossmann-like_a/b/a_fold"/>
</dbReference>
<dbReference type="PANTHER" id="PTHR43196:SF2">
    <property type="entry name" value="PHOSPHOADENOSINE PHOSPHOSULFATE REDUCTASE"/>
    <property type="match status" value="1"/>
</dbReference>
<gene>
    <name evidence="3" type="ordered locus">Maqu_4327</name>
</gene>
<dbReference type="PANTHER" id="PTHR43196">
    <property type="entry name" value="SULFATE ADENYLYLTRANSFERASE SUBUNIT 2"/>
    <property type="match status" value="1"/>
</dbReference>
<dbReference type="Gene3D" id="3.40.50.620">
    <property type="entry name" value="HUPs"/>
    <property type="match status" value="1"/>
</dbReference>
<proteinExistence type="predicted"/>
<sequence length="612" mass="68407">MLATIEAQPMTWVPSAQAPTAFAAKCQHAIDAIKQAVRNVKITTVACSWGKDSSAVLALTLEACRQLAEEGIIAPVRIITSDTLVENPSQAKLNVRMSARAIEWAQELDLDVKQEWVTPDPINHYLVALIGGRSVASVSGSDATCSVDLKIRPMNKVRNRYAKIYGAHNILTLIGTRHDESEQRNRAMTARGESATRPTISDNGSLTLSPIAHWSESDVWRLLNGSPRQTGFETLDFAPTIAHYEAMGQETCHTLSFSDSLKAAKSPCGSARGGCFICQKVSKDHSMTNMLDHSPHYEPLARLSRVIRAGHWVPENRSFLSKTADDQNRIRIFSNAYSPDWTANLLKWVLTIDAREDDRAAAMTEKRGKPVERRFPRLLQPEHEMLIAFMWARYGVQEPGRFIRIKEAIAQGKRWNLPTDEEIDALEAKANKKLMGKTLGHLHSRIPVTKPEAYRDNWRDMIDPESMCALDLMRTESGERATYASGKGATHDTIAESDTIECDLSSLREADGSLGITYHDFLWWMEMEQAEGTHTHNDEMNFLVRNGIIRARKGYQSTLAAYQHYNLVLHDLRGRSPITTLADLLSHPDFEAAPGTQKTRASQPKTEQLALL</sequence>
<dbReference type="eggNOG" id="COG0175">
    <property type="taxonomic scope" value="Bacteria"/>
</dbReference>
<geneLocation type="plasmid" evidence="3 4">
    <name>pMAQU01</name>
</geneLocation>